<organism evidence="3 4">
    <name type="scientific">Aerolutibacter ruishenii</name>
    <dbReference type="NCBI Taxonomy" id="686800"/>
    <lineage>
        <taxon>Bacteria</taxon>
        <taxon>Pseudomonadati</taxon>
        <taxon>Pseudomonadota</taxon>
        <taxon>Gammaproteobacteria</taxon>
        <taxon>Lysobacterales</taxon>
        <taxon>Lysobacteraceae</taxon>
        <taxon>Aerolutibacter</taxon>
    </lineage>
</organism>
<dbReference type="InterPro" id="IPR046703">
    <property type="entry name" value="DUF6776"/>
</dbReference>
<proteinExistence type="predicted"/>
<keyword evidence="1" id="KW-0175">Coiled coil</keyword>
<dbReference type="Proteomes" id="UP000316471">
    <property type="component" value="Unassembled WGS sequence"/>
</dbReference>
<evidence type="ECO:0000313" key="4">
    <source>
        <dbReference type="Proteomes" id="UP000316471"/>
    </source>
</evidence>
<evidence type="ECO:0000256" key="2">
    <source>
        <dbReference type="SAM" id="Phobius"/>
    </source>
</evidence>
<accession>A0A562LRP6</accession>
<sequence>MISKPPPPRYVVTQQRPGRRGWAWAGLAMAWVASLGVAWWWASMSAAPRLPVVSAALDETRNRLGVVQGELEDLRQREATLSRSDQISRAANQEVQVALAERDEQLAQLRADLAFYERLVGPGAKAQPLNVHSVAIGPEAPGSWQYEVVLTQSLNREGVTQGQLQLRIEGMRGGRPATLGWSELSPGRQPQAFSFRYFQRLKGSVSLPPGFTPQRVRVDVRGGGVALEQSFGWNDISSTGTT</sequence>
<keyword evidence="2" id="KW-0472">Membrane</keyword>
<dbReference type="EMBL" id="VLKP01000007">
    <property type="protein sequence ID" value="TWI10311.1"/>
    <property type="molecule type" value="Genomic_DNA"/>
</dbReference>
<reference evidence="3 4" key="1">
    <citation type="journal article" date="2015" name="Stand. Genomic Sci.">
        <title>Genomic Encyclopedia of Bacterial and Archaeal Type Strains, Phase III: the genomes of soil and plant-associated and newly described type strains.</title>
        <authorList>
            <person name="Whitman W.B."/>
            <person name="Woyke T."/>
            <person name="Klenk H.P."/>
            <person name="Zhou Y."/>
            <person name="Lilburn T.G."/>
            <person name="Beck B.J."/>
            <person name="De Vos P."/>
            <person name="Vandamme P."/>
            <person name="Eisen J.A."/>
            <person name="Garrity G."/>
            <person name="Hugenholtz P."/>
            <person name="Kyrpides N.C."/>
        </authorList>
    </citation>
    <scope>NUCLEOTIDE SEQUENCE [LARGE SCALE GENOMIC DNA]</scope>
    <source>
        <strain evidence="3 4">CGMCC 1.10136</strain>
    </source>
</reference>
<protein>
    <recommendedName>
        <fullName evidence="5">Transmembrane protein</fullName>
    </recommendedName>
</protein>
<dbReference type="RefSeq" id="WP_242006826.1">
    <property type="nucleotide sequence ID" value="NZ_VLKP01000007.1"/>
</dbReference>
<name>A0A562LRP6_9GAMM</name>
<dbReference type="Pfam" id="PF20567">
    <property type="entry name" value="DUF6776"/>
    <property type="match status" value="1"/>
</dbReference>
<dbReference type="AlphaFoldDB" id="A0A562LRP6"/>
<evidence type="ECO:0000256" key="1">
    <source>
        <dbReference type="SAM" id="Coils"/>
    </source>
</evidence>
<feature type="coiled-coil region" evidence="1">
    <location>
        <begin position="57"/>
        <end position="119"/>
    </location>
</feature>
<keyword evidence="2" id="KW-1133">Transmembrane helix</keyword>
<comment type="caution">
    <text evidence="3">The sequence shown here is derived from an EMBL/GenBank/DDBJ whole genome shotgun (WGS) entry which is preliminary data.</text>
</comment>
<feature type="transmembrane region" description="Helical" evidence="2">
    <location>
        <begin position="21"/>
        <end position="42"/>
    </location>
</feature>
<evidence type="ECO:0008006" key="5">
    <source>
        <dbReference type="Google" id="ProtNLM"/>
    </source>
</evidence>
<evidence type="ECO:0000313" key="3">
    <source>
        <dbReference type="EMBL" id="TWI10311.1"/>
    </source>
</evidence>
<keyword evidence="4" id="KW-1185">Reference proteome</keyword>
<gene>
    <name evidence="3" type="ORF">IP93_01890</name>
</gene>
<keyword evidence="2" id="KW-0812">Transmembrane</keyword>